<keyword evidence="2" id="KW-1185">Reference proteome</keyword>
<accession>A0A8X6LL81</accession>
<evidence type="ECO:0000313" key="1">
    <source>
        <dbReference type="EMBL" id="GFR13930.1"/>
    </source>
</evidence>
<protein>
    <submittedName>
        <fullName evidence="1">Uncharacterized protein</fullName>
    </submittedName>
</protein>
<dbReference type="EMBL" id="BMAO01027008">
    <property type="protein sequence ID" value="GFR13930.1"/>
    <property type="molecule type" value="Genomic_DNA"/>
</dbReference>
<evidence type="ECO:0000313" key="2">
    <source>
        <dbReference type="Proteomes" id="UP000887116"/>
    </source>
</evidence>
<reference evidence="1" key="1">
    <citation type="submission" date="2020-07" db="EMBL/GenBank/DDBJ databases">
        <title>Multicomponent nature underlies the extraordinary mechanical properties of spider dragline silk.</title>
        <authorList>
            <person name="Kono N."/>
            <person name="Nakamura H."/>
            <person name="Mori M."/>
            <person name="Yoshida Y."/>
            <person name="Ohtoshi R."/>
            <person name="Malay A.D."/>
            <person name="Moran D.A.P."/>
            <person name="Tomita M."/>
            <person name="Numata K."/>
            <person name="Arakawa K."/>
        </authorList>
    </citation>
    <scope>NUCLEOTIDE SEQUENCE</scope>
</reference>
<comment type="caution">
    <text evidence="1">The sequence shown here is derived from an EMBL/GenBank/DDBJ whole genome shotgun (WGS) entry which is preliminary data.</text>
</comment>
<gene>
    <name evidence="1" type="ORF">TNCT_666171</name>
</gene>
<dbReference type="AlphaFoldDB" id="A0A8X6LL81"/>
<name>A0A8X6LL81_TRICU</name>
<sequence length="78" mass="8864">MVWLKWQLKMLDLGISMQATLPFAAANIFDDLDGETATICIALVKIGQYEKKNMVFFIDSKVEVTTLALTNLCAWRKH</sequence>
<organism evidence="1 2">
    <name type="scientific">Trichonephila clavata</name>
    <name type="common">Joro spider</name>
    <name type="synonym">Nephila clavata</name>
    <dbReference type="NCBI Taxonomy" id="2740835"/>
    <lineage>
        <taxon>Eukaryota</taxon>
        <taxon>Metazoa</taxon>
        <taxon>Ecdysozoa</taxon>
        <taxon>Arthropoda</taxon>
        <taxon>Chelicerata</taxon>
        <taxon>Arachnida</taxon>
        <taxon>Araneae</taxon>
        <taxon>Araneomorphae</taxon>
        <taxon>Entelegynae</taxon>
        <taxon>Araneoidea</taxon>
        <taxon>Nephilidae</taxon>
        <taxon>Trichonephila</taxon>
    </lineage>
</organism>
<dbReference type="Proteomes" id="UP000887116">
    <property type="component" value="Unassembled WGS sequence"/>
</dbReference>
<proteinExistence type="predicted"/>